<protein>
    <submittedName>
        <fullName evidence="2">Uncharacterized protein</fullName>
    </submittedName>
</protein>
<dbReference type="EMBL" id="CGCX01000170">
    <property type="protein sequence ID" value="CFR68865.1"/>
    <property type="molecule type" value="Genomic_DNA"/>
</dbReference>
<accession>A0A654TZA7</accession>
<feature type="region of interest" description="Disordered" evidence="1">
    <location>
        <begin position="1"/>
        <end position="85"/>
    </location>
</feature>
<evidence type="ECO:0000256" key="1">
    <source>
        <dbReference type="SAM" id="MobiDB-lite"/>
    </source>
</evidence>
<gene>
    <name evidence="2" type="ORF">ERS007657_00715</name>
</gene>
<dbReference type="AlphaFoldDB" id="A0A654TZA7"/>
<dbReference type="Proteomes" id="UP000046680">
    <property type="component" value="Unassembled WGS sequence"/>
</dbReference>
<organism evidence="2 3">
    <name type="scientific">Mycobacterium tuberculosis</name>
    <dbReference type="NCBI Taxonomy" id="1773"/>
    <lineage>
        <taxon>Bacteria</taxon>
        <taxon>Bacillati</taxon>
        <taxon>Actinomycetota</taxon>
        <taxon>Actinomycetes</taxon>
        <taxon>Mycobacteriales</taxon>
        <taxon>Mycobacteriaceae</taxon>
        <taxon>Mycobacterium</taxon>
        <taxon>Mycobacterium tuberculosis complex</taxon>
    </lineage>
</organism>
<evidence type="ECO:0000313" key="3">
    <source>
        <dbReference type="Proteomes" id="UP000046680"/>
    </source>
</evidence>
<sequence>MAPMAASTPSAGGPDSSTAPPGSTLTTLPPGSGLSHSRTSVISSQLGRRNGSAGSKQCASISRPTRPNGPSTRQPSAMYSAAADESVISTSSGAALSSCEAAAVMAASVISRSLRARRMPKTCPADRWLRSYQNDSRHRFILPTAPPRE</sequence>
<evidence type="ECO:0000313" key="2">
    <source>
        <dbReference type="EMBL" id="CFR68865.1"/>
    </source>
</evidence>
<name>A0A654TZA7_MYCTX</name>
<feature type="compositionally biased region" description="Polar residues" evidence="1">
    <location>
        <begin position="36"/>
        <end position="77"/>
    </location>
</feature>
<feature type="compositionally biased region" description="Low complexity" evidence="1">
    <location>
        <begin position="16"/>
        <end position="35"/>
    </location>
</feature>
<proteinExistence type="predicted"/>
<reference evidence="2 3" key="1">
    <citation type="submission" date="2015-03" db="EMBL/GenBank/DDBJ databases">
        <authorList>
            <consortium name="Pathogen Informatics"/>
        </authorList>
    </citation>
    <scope>NUCLEOTIDE SEQUENCE [LARGE SCALE GENOMIC DNA]</scope>
    <source>
        <strain evidence="2 3">C09601061</strain>
    </source>
</reference>